<keyword evidence="1" id="KW-0812">Transmembrane</keyword>
<proteinExistence type="predicted"/>
<feature type="transmembrane region" description="Helical" evidence="1">
    <location>
        <begin position="128"/>
        <end position="148"/>
    </location>
</feature>
<keyword evidence="1" id="KW-0472">Membrane</keyword>
<feature type="transmembrane region" description="Helical" evidence="1">
    <location>
        <begin position="202"/>
        <end position="223"/>
    </location>
</feature>
<sequence length="243" mass="25886">MARLLRWLVCGTLLLAAGTLTLVAAQRHWAVCRPDPSSAGCLLREEVSLAAPVWASAGHRDPTTAVLTVIACFLLFLAWVLAVGWARRRLIRTLVTLVVAAQPLLAAVLGIVDLVTPDAALRLATSGWLTWPAEMLVLPMLLGAGWIFEEGALAMVRLVVLGWTVTAFGSIHGFFDYVIFMIRHPVPPGTPVGTVGAPAGMGFGAAIVQLALGVVVIGLSVWADRPRRPDTDRRGRDGFTLAA</sequence>
<evidence type="ECO:0000256" key="2">
    <source>
        <dbReference type="SAM" id="SignalP"/>
    </source>
</evidence>
<feature type="transmembrane region" description="Helical" evidence="1">
    <location>
        <begin position="160"/>
        <end position="182"/>
    </location>
</feature>
<gene>
    <name evidence="3" type="ORF">FHX74_001810</name>
</gene>
<evidence type="ECO:0000313" key="3">
    <source>
        <dbReference type="EMBL" id="MBA8794205.1"/>
    </source>
</evidence>
<feature type="transmembrane region" description="Helical" evidence="1">
    <location>
        <begin position="93"/>
        <end position="116"/>
    </location>
</feature>
<name>A0A7W3P5T6_9ACTN</name>
<feature type="transmembrane region" description="Helical" evidence="1">
    <location>
        <begin position="65"/>
        <end position="86"/>
    </location>
</feature>
<dbReference type="EMBL" id="JACGWT010000002">
    <property type="protein sequence ID" value="MBA8794205.1"/>
    <property type="molecule type" value="Genomic_DNA"/>
</dbReference>
<reference evidence="3 4" key="1">
    <citation type="submission" date="2020-07" db="EMBL/GenBank/DDBJ databases">
        <title>Sequencing the genomes of 1000 actinobacteria strains.</title>
        <authorList>
            <person name="Klenk H.-P."/>
        </authorList>
    </citation>
    <scope>NUCLEOTIDE SEQUENCE [LARGE SCALE GENOMIC DNA]</scope>
    <source>
        <strain evidence="3 4">DSM 100723</strain>
    </source>
</reference>
<protein>
    <submittedName>
        <fullName evidence="3">Uncharacterized protein</fullName>
    </submittedName>
</protein>
<accession>A0A7W3P5T6</accession>
<keyword evidence="1" id="KW-1133">Transmembrane helix</keyword>
<dbReference type="RefSeq" id="WP_182559703.1">
    <property type="nucleotide sequence ID" value="NZ_JACGWT010000002.1"/>
</dbReference>
<keyword evidence="4" id="KW-1185">Reference proteome</keyword>
<comment type="caution">
    <text evidence="3">The sequence shown here is derived from an EMBL/GenBank/DDBJ whole genome shotgun (WGS) entry which is preliminary data.</text>
</comment>
<organism evidence="3 4">
    <name type="scientific">Microlunatus kandeliicorticis</name>
    <dbReference type="NCBI Taxonomy" id="1759536"/>
    <lineage>
        <taxon>Bacteria</taxon>
        <taxon>Bacillati</taxon>
        <taxon>Actinomycetota</taxon>
        <taxon>Actinomycetes</taxon>
        <taxon>Propionibacteriales</taxon>
        <taxon>Propionibacteriaceae</taxon>
        <taxon>Microlunatus</taxon>
    </lineage>
</organism>
<feature type="signal peptide" evidence="2">
    <location>
        <begin position="1"/>
        <end position="24"/>
    </location>
</feature>
<dbReference type="Proteomes" id="UP000523079">
    <property type="component" value="Unassembled WGS sequence"/>
</dbReference>
<evidence type="ECO:0000313" key="4">
    <source>
        <dbReference type="Proteomes" id="UP000523079"/>
    </source>
</evidence>
<evidence type="ECO:0000256" key="1">
    <source>
        <dbReference type="SAM" id="Phobius"/>
    </source>
</evidence>
<dbReference type="AlphaFoldDB" id="A0A7W3P5T6"/>
<keyword evidence="2" id="KW-0732">Signal</keyword>
<feature type="chain" id="PRO_5039123305" evidence="2">
    <location>
        <begin position="25"/>
        <end position="243"/>
    </location>
</feature>